<organism evidence="2 3">
    <name type="scientific">Remersonia thermophila</name>
    <dbReference type="NCBI Taxonomy" id="72144"/>
    <lineage>
        <taxon>Eukaryota</taxon>
        <taxon>Fungi</taxon>
        <taxon>Dikarya</taxon>
        <taxon>Ascomycota</taxon>
        <taxon>Pezizomycotina</taxon>
        <taxon>Sordariomycetes</taxon>
        <taxon>Sordariomycetidae</taxon>
        <taxon>Sordariales</taxon>
        <taxon>Sordariales incertae sedis</taxon>
        <taxon>Remersonia</taxon>
    </lineage>
</organism>
<accession>A0ABR4DB74</accession>
<evidence type="ECO:0000313" key="2">
    <source>
        <dbReference type="EMBL" id="KAL2267608.1"/>
    </source>
</evidence>
<evidence type="ECO:0000256" key="1">
    <source>
        <dbReference type="SAM" id="SignalP"/>
    </source>
</evidence>
<evidence type="ECO:0000313" key="3">
    <source>
        <dbReference type="Proteomes" id="UP001600064"/>
    </source>
</evidence>
<keyword evidence="3" id="KW-1185">Reference proteome</keyword>
<reference evidence="2 3" key="1">
    <citation type="journal article" date="2024" name="Commun. Biol.">
        <title>Comparative genomic analysis of thermophilic fungi reveals convergent evolutionary adaptations and gene losses.</title>
        <authorList>
            <person name="Steindorff A.S."/>
            <person name="Aguilar-Pontes M.V."/>
            <person name="Robinson A.J."/>
            <person name="Andreopoulos B."/>
            <person name="LaButti K."/>
            <person name="Kuo A."/>
            <person name="Mondo S."/>
            <person name="Riley R."/>
            <person name="Otillar R."/>
            <person name="Haridas S."/>
            <person name="Lipzen A."/>
            <person name="Grimwood J."/>
            <person name="Schmutz J."/>
            <person name="Clum A."/>
            <person name="Reid I.D."/>
            <person name="Moisan M.C."/>
            <person name="Butler G."/>
            <person name="Nguyen T.T.M."/>
            <person name="Dewar K."/>
            <person name="Conant G."/>
            <person name="Drula E."/>
            <person name="Henrissat B."/>
            <person name="Hansel C."/>
            <person name="Singer S."/>
            <person name="Hutchinson M.I."/>
            <person name="de Vries R.P."/>
            <person name="Natvig D.O."/>
            <person name="Powell A.J."/>
            <person name="Tsang A."/>
            <person name="Grigoriev I.V."/>
        </authorList>
    </citation>
    <scope>NUCLEOTIDE SEQUENCE [LARGE SCALE GENOMIC DNA]</scope>
    <source>
        <strain evidence="2 3">ATCC 22073</strain>
    </source>
</reference>
<keyword evidence="1" id="KW-0732">Signal</keyword>
<gene>
    <name evidence="2" type="ORF">VTJ83DRAFT_4885</name>
</gene>
<feature type="signal peptide" evidence="1">
    <location>
        <begin position="1"/>
        <end position="18"/>
    </location>
</feature>
<protein>
    <submittedName>
        <fullName evidence="2">Uncharacterized protein</fullName>
    </submittedName>
</protein>
<name>A0ABR4DB74_9PEZI</name>
<dbReference type="Proteomes" id="UP001600064">
    <property type="component" value="Unassembled WGS sequence"/>
</dbReference>
<feature type="chain" id="PRO_5046617755" evidence="1">
    <location>
        <begin position="19"/>
        <end position="166"/>
    </location>
</feature>
<dbReference type="EMBL" id="JAZGUE010000004">
    <property type="protein sequence ID" value="KAL2267608.1"/>
    <property type="molecule type" value="Genomic_DNA"/>
</dbReference>
<sequence>MKPFTFLVSALAATFAVAAPAAAPAPEVPATKDVEARSFNFDVSLLNGLQKFNQVNLNYLLNINAVQIHLLQNLASVNNFNVLQFQALFQRQVFDVQSLLHLQALHTFLQFHQLGLFNGFDLSGLNVNLLNLGLLNNVGVINLQDFILPNVIPQVQTVAGQLRVGL</sequence>
<comment type="caution">
    <text evidence="2">The sequence shown here is derived from an EMBL/GenBank/DDBJ whole genome shotgun (WGS) entry which is preliminary data.</text>
</comment>
<dbReference type="RefSeq" id="XP_070866335.1">
    <property type="nucleotide sequence ID" value="XM_071011423.1"/>
</dbReference>
<dbReference type="GeneID" id="98126067"/>
<proteinExistence type="predicted"/>